<dbReference type="EMBL" id="LK052904">
    <property type="protein sequence ID" value="CDR45699.1"/>
    <property type="molecule type" value="Genomic_DNA"/>
</dbReference>
<dbReference type="PANTHER" id="PTHR30546:SF23">
    <property type="entry name" value="FLAVOPROTEIN-LIKE PROTEIN YCP4-RELATED"/>
    <property type="match status" value="1"/>
</dbReference>
<gene>
    <name evidence="4" type="ORF">CYFA0S_19e01970g</name>
</gene>
<protein>
    <submittedName>
        <fullName evidence="4">CYFA0S19e01970g1_1</fullName>
    </submittedName>
</protein>
<evidence type="ECO:0000256" key="2">
    <source>
        <dbReference type="SAM" id="MobiDB-lite"/>
    </source>
</evidence>
<feature type="region of interest" description="Disordered" evidence="2">
    <location>
        <begin position="205"/>
        <end position="255"/>
    </location>
</feature>
<sequence>MVKIAIIQYSTYGHVTTLAKAIQQGVVSQGGSADIFQIPETLTDEVLALIHAPAKPADIPIATLETLKEYDAFLFGFPTRYGTLPSQFSSFWDSTGGLWASGDLAGKPYGLFVSTGTPGGGQEATIRNSLSSFTHHGMIYIPLGYGAVFPLLTNLEEPHGGSPWGSGVFAGGDGSRQASELELKVATEQGSYFYNKVKKFGTSSTASAATGTTTSTAAAATNKSSTTPKKETRKAQSTTAETEKQSTSSKCCILM</sequence>
<reference evidence="4" key="1">
    <citation type="journal article" date="2014" name="Genome Announc.">
        <title>Genome sequence of the yeast Cyberlindnera fabianii (Hansenula fabianii).</title>
        <authorList>
            <person name="Freel K.C."/>
            <person name="Sarilar V."/>
            <person name="Neuveglise C."/>
            <person name="Devillers H."/>
            <person name="Friedrich A."/>
            <person name="Schacherer J."/>
        </authorList>
    </citation>
    <scope>NUCLEOTIDE SEQUENCE</scope>
    <source>
        <strain evidence="4">YJS4271</strain>
    </source>
</reference>
<evidence type="ECO:0000313" key="4">
    <source>
        <dbReference type="EMBL" id="CDR45699.1"/>
    </source>
</evidence>
<evidence type="ECO:0000259" key="3">
    <source>
        <dbReference type="PROSITE" id="PS50902"/>
    </source>
</evidence>
<feature type="compositionally biased region" description="Low complexity" evidence="2">
    <location>
        <begin position="205"/>
        <end position="227"/>
    </location>
</feature>
<dbReference type="PhylomeDB" id="A0A061B715"/>
<dbReference type="PROSITE" id="PS50902">
    <property type="entry name" value="FLAVODOXIN_LIKE"/>
    <property type="match status" value="1"/>
</dbReference>
<accession>A0A061B715</accession>
<feature type="domain" description="Flavodoxin-like" evidence="3">
    <location>
        <begin position="4"/>
        <end position="193"/>
    </location>
</feature>
<dbReference type="InterPro" id="IPR008254">
    <property type="entry name" value="Flavodoxin/NO_synth"/>
</dbReference>
<dbReference type="GO" id="GO:0032126">
    <property type="term" value="C:eisosome"/>
    <property type="evidence" value="ECO:0007669"/>
    <property type="project" value="UniProtKB-ARBA"/>
</dbReference>
<dbReference type="Pfam" id="PF03358">
    <property type="entry name" value="FMN_red"/>
    <property type="match status" value="1"/>
</dbReference>
<dbReference type="OrthoDB" id="3979258at2759"/>
<dbReference type="PANTHER" id="PTHR30546">
    <property type="entry name" value="FLAVODOXIN-RELATED PROTEIN WRBA-RELATED"/>
    <property type="match status" value="1"/>
</dbReference>
<dbReference type="AlphaFoldDB" id="A0A061B715"/>
<name>A0A061B715_CYBFA</name>
<dbReference type="GO" id="GO:0010181">
    <property type="term" value="F:FMN binding"/>
    <property type="evidence" value="ECO:0007669"/>
    <property type="project" value="InterPro"/>
</dbReference>
<dbReference type="SUPFAM" id="SSF52218">
    <property type="entry name" value="Flavoproteins"/>
    <property type="match status" value="1"/>
</dbReference>
<proteinExistence type="inferred from homology"/>
<feature type="compositionally biased region" description="Polar residues" evidence="2">
    <location>
        <begin position="235"/>
        <end position="255"/>
    </location>
</feature>
<organism evidence="4">
    <name type="scientific">Cyberlindnera fabianii</name>
    <name type="common">Yeast</name>
    <name type="synonym">Hansenula fabianii</name>
    <dbReference type="NCBI Taxonomy" id="36022"/>
    <lineage>
        <taxon>Eukaryota</taxon>
        <taxon>Fungi</taxon>
        <taxon>Dikarya</taxon>
        <taxon>Ascomycota</taxon>
        <taxon>Saccharomycotina</taxon>
        <taxon>Saccharomycetes</taxon>
        <taxon>Phaffomycetales</taxon>
        <taxon>Phaffomycetaceae</taxon>
        <taxon>Cyberlindnera</taxon>
    </lineage>
</organism>
<dbReference type="GO" id="GO:0003955">
    <property type="term" value="F:NAD(P)H dehydrogenase (quinone) activity"/>
    <property type="evidence" value="ECO:0007669"/>
    <property type="project" value="InterPro"/>
</dbReference>
<dbReference type="InterPro" id="IPR005025">
    <property type="entry name" value="FMN_Rdtase-like_dom"/>
</dbReference>
<dbReference type="GO" id="GO:0016020">
    <property type="term" value="C:membrane"/>
    <property type="evidence" value="ECO:0007669"/>
    <property type="project" value="TreeGrafter"/>
</dbReference>
<dbReference type="InterPro" id="IPR010089">
    <property type="entry name" value="Flavoprotein_WrbA-like"/>
</dbReference>
<dbReference type="NCBIfam" id="NF002999">
    <property type="entry name" value="PRK03767.1"/>
    <property type="match status" value="1"/>
</dbReference>
<evidence type="ECO:0000256" key="1">
    <source>
        <dbReference type="ARBA" id="ARBA00006961"/>
    </source>
</evidence>
<dbReference type="VEuPathDB" id="FungiDB:BON22_0947"/>
<dbReference type="Gene3D" id="3.40.50.360">
    <property type="match status" value="1"/>
</dbReference>
<comment type="similarity">
    <text evidence="1">Belongs to the WrbA family.</text>
</comment>
<dbReference type="GO" id="GO:0160020">
    <property type="term" value="P:positive regulation of ferroptosis"/>
    <property type="evidence" value="ECO:0007669"/>
    <property type="project" value="UniProtKB-ARBA"/>
</dbReference>
<dbReference type="NCBIfam" id="TIGR01755">
    <property type="entry name" value="flav_wrbA"/>
    <property type="match status" value="1"/>
</dbReference>
<dbReference type="InterPro" id="IPR029039">
    <property type="entry name" value="Flavoprotein-like_sf"/>
</dbReference>
<dbReference type="FunFam" id="3.40.50.360:FF:000001">
    <property type="entry name" value="NAD(P)H dehydrogenase (Quinone) FQR1-like"/>
    <property type="match status" value="1"/>
</dbReference>